<comment type="caution">
    <text evidence="1">The sequence shown here is derived from an EMBL/GenBank/DDBJ whole genome shotgun (WGS) entry which is preliminary data.</text>
</comment>
<gene>
    <name evidence="1" type="ORF">Pyn_13703</name>
</gene>
<proteinExistence type="predicted"/>
<evidence type="ECO:0000313" key="2">
    <source>
        <dbReference type="Proteomes" id="UP000250321"/>
    </source>
</evidence>
<organism evidence="1 2">
    <name type="scientific">Prunus yedoensis var. nudiflora</name>
    <dbReference type="NCBI Taxonomy" id="2094558"/>
    <lineage>
        <taxon>Eukaryota</taxon>
        <taxon>Viridiplantae</taxon>
        <taxon>Streptophyta</taxon>
        <taxon>Embryophyta</taxon>
        <taxon>Tracheophyta</taxon>
        <taxon>Spermatophyta</taxon>
        <taxon>Magnoliopsida</taxon>
        <taxon>eudicotyledons</taxon>
        <taxon>Gunneridae</taxon>
        <taxon>Pentapetalae</taxon>
        <taxon>rosids</taxon>
        <taxon>fabids</taxon>
        <taxon>Rosales</taxon>
        <taxon>Rosaceae</taxon>
        <taxon>Amygdaloideae</taxon>
        <taxon>Amygdaleae</taxon>
        <taxon>Prunus</taxon>
    </lineage>
</organism>
<sequence length="78" mass="8431">MQASSPTSSSKIKKGFSWVHLGIKWGTTTQVVCVVYIQGSCGEKAWCSIESTTEKESGLLVRCKQAVHKLLEDVSAGN</sequence>
<dbReference type="AlphaFoldDB" id="A0A314UYU3"/>
<dbReference type="Proteomes" id="UP000250321">
    <property type="component" value="Unassembled WGS sequence"/>
</dbReference>
<reference evidence="1 2" key="1">
    <citation type="submission" date="2018-02" db="EMBL/GenBank/DDBJ databases">
        <title>Draft genome of wild Prunus yedoensis var. nudiflora.</title>
        <authorList>
            <person name="Baek S."/>
            <person name="Kim J.-H."/>
            <person name="Choi K."/>
            <person name="Kim G.-B."/>
            <person name="Cho A."/>
            <person name="Jang H."/>
            <person name="Shin C.-H."/>
            <person name="Yu H.-J."/>
            <person name="Mun J.-H."/>
        </authorList>
    </citation>
    <scope>NUCLEOTIDE SEQUENCE [LARGE SCALE GENOMIC DNA]</scope>
    <source>
        <strain evidence="2">cv. Jeju island</strain>
        <tissue evidence="1">Leaf</tissue>
    </source>
</reference>
<keyword evidence="2" id="KW-1185">Reference proteome</keyword>
<accession>A0A314UYU3</accession>
<protein>
    <submittedName>
        <fullName evidence="1">Uncharacterized protein</fullName>
    </submittedName>
</protein>
<name>A0A314UYU3_PRUYE</name>
<evidence type="ECO:0000313" key="1">
    <source>
        <dbReference type="EMBL" id="PQM42650.1"/>
    </source>
</evidence>
<dbReference type="EMBL" id="PJQY01002788">
    <property type="protein sequence ID" value="PQM42650.1"/>
    <property type="molecule type" value="Genomic_DNA"/>
</dbReference>